<name>A0A8T0KPH9_PHAAN</name>
<protein>
    <recommendedName>
        <fullName evidence="9">CCDC93 coiled-coil domain-containing protein</fullName>
    </recommendedName>
</protein>
<evidence type="ECO:0000256" key="4">
    <source>
        <dbReference type="SAM" id="Phobius"/>
    </source>
</evidence>
<evidence type="ECO:0000259" key="6">
    <source>
        <dbReference type="Pfam" id="PF21673"/>
    </source>
</evidence>
<dbReference type="Proteomes" id="UP000743370">
    <property type="component" value="Unassembled WGS sequence"/>
</dbReference>
<gene>
    <name evidence="7" type="ORF">HKW66_Vig0099030</name>
</gene>
<dbReference type="InterPro" id="IPR039116">
    <property type="entry name" value="CCDC93"/>
</dbReference>
<organism evidence="7 8">
    <name type="scientific">Phaseolus angularis</name>
    <name type="common">Azuki bean</name>
    <name type="synonym">Vigna angularis</name>
    <dbReference type="NCBI Taxonomy" id="3914"/>
    <lineage>
        <taxon>Eukaryota</taxon>
        <taxon>Viridiplantae</taxon>
        <taxon>Streptophyta</taxon>
        <taxon>Embryophyta</taxon>
        <taxon>Tracheophyta</taxon>
        <taxon>Spermatophyta</taxon>
        <taxon>Magnoliopsida</taxon>
        <taxon>eudicotyledons</taxon>
        <taxon>Gunneridae</taxon>
        <taxon>Pentapetalae</taxon>
        <taxon>rosids</taxon>
        <taxon>fabids</taxon>
        <taxon>Fabales</taxon>
        <taxon>Fabaceae</taxon>
        <taxon>Papilionoideae</taxon>
        <taxon>50 kb inversion clade</taxon>
        <taxon>NPAAA clade</taxon>
        <taxon>indigoferoid/millettioid clade</taxon>
        <taxon>Phaseoleae</taxon>
        <taxon>Vigna</taxon>
    </lineage>
</organism>
<dbReference type="PANTHER" id="PTHR16441:SF0">
    <property type="entry name" value="COILED-COIL DOMAIN-CONTAINING PROTEIN 93"/>
    <property type="match status" value="1"/>
</dbReference>
<keyword evidence="4" id="KW-0472">Membrane</keyword>
<feature type="domain" description="CCDC93 coiled-coil" evidence="5">
    <location>
        <begin position="169"/>
        <end position="341"/>
    </location>
</feature>
<feature type="domain" description="CCDC93 N-terminal" evidence="6">
    <location>
        <begin position="7"/>
        <end position="51"/>
    </location>
</feature>
<feature type="domain" description="CCDC93 N-terminal" evidence="6">
    <location>
        <begin position="56"/>
        <end position="93"/>
    </location>
</feature>
<feature type="coiled-coil region" evidence="3">
    <location>
        <begin position="191"/>
        <end position="243"/>
    </location>
</feature>
<dbReference type="GO" id="GO:0006893">
    <property type="term" value="P:Golgi to plasma membrane transport"/>
    <property type="evidence" value="ECO:0007669"/>
    <property type="project" value="TreeGrafter"/>
</dbReference>
<dbReference type="AlphaFoldDB" id="A0A8T0KPH9"/>
<dbReference type="Pfam" id="PF21673">
    <property type="entry name" value="CCDC93_N"/>
    <property type="match status" value="2"/>
</dbReference>
<accession>A0A8T0KPH9</accession>
<evidence type="ECO:0000259" key="5">
    <source>
        <dbReference type="Pfam" id="PF09762"/>
    </source>
</evidence>
<keyword evidence="4" id="KW-1133">Transmembrane helix</keyword>
<evidence type="ECO:0000313" key="8">
    <source>
        <dbReference type="Proteomes" id="UP000743370"/>
    </source>
</evidence>
<evidence type="ECO:0000256" key="3">
    <source>
        <dbReference type="SAM" id="Coils"/>
    </source>
</evidence>
<dbReference type="InterPro" id="IPR048747">
    <property type="entry name" value="CCDC93_N"/>
</dbReference>
<dbReference type="Pfam" id="PF09762">
    <property type="entry name" value="CCDC93_CC"/>
    <property type="match status" value="1"/>
</dbReference>
<evidence type="ECO:0000313" key="7">
    <source>
        <dbReference type="EMBL" id="KAG2400243.1"/>
    </source>
</evidence>
<comment type="similarity">
    <text evidence="1">Belongs to the CCDC93 family.</text>
</comment>
<evidence type="ECO:0000256" key="2">
    <source>
        <dbReference type="ARBA" id="ARBA00023054"/>
    </source>
</evidence>
<evidence type="ECO:0008006" key="9">
    <source>
        <dbReference type="Google" id="ProtNLM"/>
    </source>
</evidence>
<keyword evidence="4" id="KW-0812">Transmembrane</keyword>
<sequence length="484" mass="54453">MDDEGSNSSTIQKILDLLYTAGFVHATDSDASPSEKVAAGLSWCIAAITQDKTLGIDESLELVGCPHRLRLSHVQDLDADALFPVIQWLTSHLPQNQEHRASEVSHAENTVAADESKTSIEALSGNLDELVGEIDKMLDMKLTLSFASMPCINLFGFAIGWACYFGLKNQQKMNVVKQLTTLQERINNEGADSAAQKLISLMTSLKDLEKQDNYFQSNRDSKHSELQADISELERQITNYSDNRNLSDGLHNSFSELVEKVDLMKKQLAARLRNIVALRRQIDDLPCQSEVIQYECRLSELYMKIQGKHRQTHKYYATYNALLEIKELMLKEASLLNSIISQHLPDVVGLPLFCGTISNIIFCCHSVNSLTVPCSLLHIVLHFHSFHEMLSQFQEAFSSTDGRIKLVHSMEGIVKGSQQKLEKVHVGLQEEERIRNDLKGRYAAAVGERKRCYYLSKAFQVSFSGHPMARLFGDFCVLILRCVP</sequence>
<proteinExistence type="inferred from homology"/>
<dbReference type="EMBL" id="JABFOF010000004">
    <property type="protein sequence ID" value="KAG2400243.1"/>
    <property type="molecule type" value="Genomic_DNA"/>
</dbReference>
<keyword evidence="2 3" id="KW-0175">Coiled coil</keyword>
<comment type="caution">
    <text evidence="7">The sequence shown here is derived from an EMBL/GenBank/DDBJ whole genome shotgun (WGS) entry which is preliminary data.</text>
</comment>
<evidence type="ECO:0000256" key="1">
    <source>
        <dbReference type="ARBA" id="ARBA00007219"/>
    </source>
</evidence>
<dbReference type="InterPro" id="IPR019159">
    <property type="entry name" value="CCDC93_CC"/>
</dbReference>
<reference evidence="7 8" key="1">
    <citation type="submission" date="2020-05" db="EMBL/GenBank/DDBJ databases">
        <title>Vigna angularis (adzuki bean) Var. LongXiaoDou No. 4 denovo assembly.</title>
        <authorList>
            <person name="Xiang H."/>
        </authorList>
    </citation>
    <scope>NUCLEOTIDE SEQUENCE [LARGE SCALE GENOMIC DNA]</scope>
    <source>
        <tissue evidence="7">Leaf</tissue>
    </source>
</reference>
<feature type="transmembrane region" description="Helical" evidence="4">
    <location>
        <begin position="146"/>
        <end position="167"/>
    </location>
</feature>
<dbReference type="PANTHER" id="PTHR16441">
    <property type="entry name" value="FIDIPIDINE"/>
    <property type="match status" value="1"/>
</dbReference>